<feature type="domain" description="SWIM-type" evidence="3">
    <location>
        <begin position="232"/>
        <end position="262"/>
    </location>
</feature>
<keyword evidence="1" id="KW-0479">Metal-binding</keyword>
<accession>A0A6J8A8T7</accession>
<keyword evidence="1" id="KW-0862">Zinc</keyword>
<dbReference type="OrthoDB" id="6132235at2759"/>
<name>A0A6J8A8T7_MYTCO</name>
<keyword evidence="2" id="KW-0732">Signal</keyword>
<dbReference type="PROSITE" id="PS50966">
    <property type="entry name" value="ZF_SWIM"/>
    <property type="match status" value="1"/>
</dbReference>
<evidence type="ECO:0000256" key="1">
    <source>
        <dbReference type="PROSITE-ProRule" id="PRU00325"/>
    </source>
</evidence>
<evidence type="ECO:0000313" key="5">
    <source>
        <dbReference type="Proteomes" id="UP000507470"/>
    </source>
</evidence>
<evidence type="ECO:0000313" key="4">
    <source>
        <dbReference type="EMBL" id="CAC5363707.1"/>
    </source>
</evidence>
<organism evidence="4 5">
    <name type="scientific">Mytilus coruscus</name>
    <name type="common">Sea mussel</name>
    <dbReference type="NCBI Taxonomy" id="42192"/>
    <lineage>
        <taxon>Eukaryota</taxon>
        <taxon>Metazoa</taxon>
        <taxon>Spiralia</taxon>
        <taxon>Lophotrochozoa</taxon>
        <taxon>Mollusca</taxon>
        <taxon>Bivalvia</taxon>
        <taxon>Autobranchia</taxon>
        <taxon>Pteriomorphia</taxon>
        <taxon>Mytilida</taxon>
        <taxon>Mytiloidea</taxon>
        <taxon>Mytilidae</taxon>
        <taxon>Mytilinae</taxon>
        <taxon>Mytilus</taxon>
    </lineage>
</organism>
<dbReference type="EMBL" id="CACVKT020000906">
    <property type="protein sequence ID" value="CAC5363707.1"/>
    <property type="molecule type" value="Genomic_DNA"/>
</dbReference>
<dbReference type="AlphaFoldDB" id="A0A6J8A8T7"/>
<keyword evidence="5" id="KW-1185">Reference proteome</keyword>
<sequence length="334" mass="37698">MTSIQMLLAVFVIAALCGTGNSGNYQPKCYKMGGYCENKSCRKGFKCAVRYLYGCPGGTKCCLRDTSYNNYQGHRDNRIRGYCTNGGCRSGYNYYDNKGAFETNQTNNGVTASLSSVLVSKNSNNNDNVDIPPYNELHSGWTSDLSLLPLVSHQDVDSFLIDSSHRTGDNEQMLCYRQFISGYNFFKENYVHDLMINSIDDEYESCYIRSKCYPSMKQQGPYQQWILISKKIPVVVFKANCSCPARLGEGCSHFEGLLFKLEACAQELENTACTSKNCNWNKEAKLGNLNYTPALFDLVAPSSEFYDIHSDINVKIILRKLYHLNIYTMNLTAI</sequence>
<feature type="signal peptide" evidence="2">
    <location>
        <begin position="1"/>
        <end position="22"/>
    </location>
</feature>
<proteinExistence type="predicted"/>
<protein>
    <recommendedName>
        <fullName evidence="3">SWIM-type domain-containing protein</fullName>
    </recommendedName>
</protein>
<dbReference type="PANTHER" id="PTHR47526">
    <property type="entry name" value="ATP-DEPENDENT DNA HELICASE"/>
    <property type="match status" value="1"/>
</dbReference>
<evidence type="ECO:0000259" key="3">
    <source>
        <dbReference type="PROSITE" id="PS50966"/>
    </source>
</evidence>
<reference evidence="4 5" key="1">
    <citation type="submission" date="2020-06" db="EMBL/GenBank/DDBJ databases">
        <authorList>
            <person name="Li R."/>
            <person name="Bekaert M."/>
        </authorList>
    </citation>
    <scope>NUCLEOTIDE SEQUENCE [LARGE SCALE GENOMIC DNA]</scope>
    <source>
        <strain evidence="5">wild</strain>
    </source>
</reference>
<evidence type="ECO:0000256" key="2">
    <source>
        <dbReference type="SAM" id="SignalP"/>
    </source>
</evidence>
<dbReference type="GO" id="GO:0008270">
    <property type="term" value="F:zinc ion binding"/>
    <property type="evidence" value="ECO:0007669"/>
    <property type="project" value="UniProtKB-KW"/>
</dbReference>
<gene>
    <name evidence="4" type="ORF">MCOR_5028</name>
</gene>
<dbReference type="InterPro" id="IPR007527">
    <property type="entry name" value="Znf_SWIM"/>
</dbReference>
<feature type="chain" id="PRO_5027047769" description="SWIM-type domain-containing protein" evidence="2">
    <location>
        <begin position="23"/>
        <end position="334"/>
    </location>
</feature>
<dbReference type="Proteomes" id="UP000507470">
    <property type="component" value="Unassembled WGS sequence"/>
</dbReference>
<dbReference type="PANTHER" id="PTHR47526:SF3">
    <property type="entry name" value="PHD-TYPE DOMAIN-CONTAINING PROTEIN"/>
    <property type="match status" value="1"/>
</dbReference>
<keyword evidence="1" id="KW-0863">Zinc-finger</keyword>